<dbReference type="Proteomes" id="UP000025238">
    <property type="component" value="Chromosome"/>
</dbReference>
<dbReference type="SUPFAM" id="SSF47616">
    <property type="entry name" value="GST C-terminal domain-like"/>
    <property type="match status" value="1"/>
</dbReference>
<dbReference type="OrthoDB" id="5791869at2"/>
<keyword evidence="2" id="KW-0808">Transferase</keyword>
<dbReference type="InterPro" id="IPR004045">
    <property type="entry name" value="Glutathione_S-Trfase_N"/>
</dbReference>
<dbReference type="GO" id="GO:0016740">
    <property type="term" value="F:transferase activity"/>
    <property type="evidence" value="ECO:0007669"/>
    <property type="project" value="UniProtKB-KW"/>
</dbReference>
<proteinExistence type="predicted"/>
<evidence type="ECO:0000259" key="1">
    <source>
        <dbReference type="PROSITE" id="PS50404"/>
    </source>
</evidence>
<gene>
    <name evidence="2" type="ORF">UIB01_05665</name>
</gene>
<dbReference type="Gene3D" id="3.40.30.110">
    <property type="match status" value="2"/>
</dbReference>
<feature type="domain" description="GST N-terminal" evidence="1">
    <location>
        <begin position="2"/>
        <end position="81"/>
    </location>
</feature>
<dbReference type="InterPro" id="IPR036282">
    <property type="entry name" value="Glutathione-S-Trfase_C_sf"/>
</dbReference>
<sequence length="312" mass="34396">MHELILHHYPTSPFAEKARLMLGFKQLSWRSVMIPPVMPKPDLTALTGGYRRTPVLQVGADVYCDTALIARRLEAEKATPALFPEGQEFAAATLAKWADSVLFLNAVSLVFQPESMALRFAQVPKDFVQTFSKDRAQLFANGSVSRVPLEQAKNDWPTFMTRLQQQLAREEGEFLLGGAPSIADFAVAHCLWFLRATPVTAPLVDDYPEVRAWLGKVLGVGHGSSSELSAEDALRIALEAEPAALPDEDFAEPNGFHEGQQVAIAAVDYGADPVEGELVFAGMEELILRRSDDRTGVVHVHFPRVGYRIEAR</sequence>
<evidence type="ECO:0000313" key="2">
    <source>
        <dbReference type="EMBL" id="AHY41996.1"/>
    </source>
</evidence>
<protein>
    <submittedName>
        <fullName evidence="2">Glutathione S-transferase</fullName>
    </submittedName>
</protein>
<dbReference type="Gene3D" id="1.20.1050.10">
    <property type="match status" value="1"/>
</dbReference>
<dbReference type="InterPro" id="IPR036249">
    <property type="entry name" value="Thioredoxin-like_sf"/>
</dbReference>
<evidence type="ECO:0000313" key="3">
    <source>
        <dbReference type="Proteomes" id="UP000025238"/>
    </source>
</evidence>
<dbReference type="Pfam" id="PF13410">
    <property type="entry name" value="GST_C_2"/>
    <property type="match status" value="1"/>
</dbReference>
<dbReference type="AlphaFoldDB" id="A0A023WPU3"/>
<dbReference type="CDD" id="cd00570">
    <property type="entry name" value="GST_N_family"/>
    <property type="match status" value="1"/>
</dbReference>
<organism evidence="2 3">
    <name type="scientific">Stutzerimonas stutzeri</name>
    <name type="common">Pseudomonas stutzeri</name>
    <dbReference type="NCBI Taxonomy" id="316"/>
    <lineage>
        <taxon>Bacteria</taxon>
        <taxon>Pseudomonadati</taxon>
        <taxon>Pseudomonadota</taxon>
        <taxon>Gammaproteobacteria</taxon>
        <taxon>Pseudomonadales</taxon>
        <taxon>Pseudomonadaceae</taxon>
        <taxon>Stutzerimonas</taxon>
    </lineage>
</organism>
<dbReference type="SUPFAM" id="SSF52833">
    <property type="entry name" value="Thioredoxin-like"/>
    <property type="match status" value="1"/>
</dbReference>
<dbReference type="KEGG" id="pstu:UIB01_05665"/>
<name>A0A023WPU3_STUST</name>
<dbReference type="Pfam" id="PF13417">
    <property type="entry name" value="GST_N_3"/>
    <property type="match status" value="1"/>
</dbReference>
<dbReference type="CDD" id="cd00299">
    <property type="entry name" value="GST_C_family"/>
    <property type="match status" value="1"/>
</dbReference>
<dbReference type="PATRIC" id="fig|316.97.peg.1153"/>
<dbReference type="PROSITE" id="PS50404">
    <property type="entry name" value="GST_NTER"/>
    <property type="match status" value="1"/>
</dbReference>
<reference evidence="2 3" key="1">
    <citation type="submission" date="2014-03" db="EMBL/GenBank/DDBJ databases">
        <title>Complete genome sequence of Pseudomonas stutzeri 19SMN4.</title>
        <authorList>
            <person name="Brunet-Galmes I."/>
            <person name="Nogales B."/>
            <person name="Busquets A."/>
            <person name="Pena A."/>
            <person name="Gomila M."/>
            <person name="Garcia-Valdes E."/>
            <person name="Lalucat J."/>
            <person name="Bennasar A."/>
            <person name="Bosch R."/>
        </authorList>
    </citation>
    <scope>NUCLEOTIDE SEQUENCE [LARGE SCALE GENOMIC DNA]</scope>
    <source>
        <strain evidence="2 3">19SMN4</strain>
    </source>
</reference>
<dbReference type="EMBL" id="CP007509">
    <property type="protein sequence ID" value="AHY41996.1"/>
    <property type="molecule type" value="Genomic_DNA"/>
</dbReference>
<accession>A0A023WPU3</accession>